<dbReference type="GO" id="GO:0005774">
    <property type="term" value="C:vacuolar membrane"/>
    <property type="evidence" value="ECO:0007669"/>
    <property type="project" value="TreeGrafter"/>
</dbReference>
<evidence type="ECO:0000256" key="4">
    <source>
        <dbReference type="ARBA" id="ARBA00023136"/>
    </source>
</evidence>
<feature type="transmembrane region" description="Helical" evidence="5">
    <location>
        <begin position="263"/>
        <end position="287"/>
    </location>
</feature>
<feature type="transmembrane region" description="Helical" evidence="5">
    <location>
        <begin position="166"/>
        <end position="183"/>
    </location>
</feature>
<dbReference type="EMBL" id="FR824048">
    <property type="protein sequence ID" value="CCA14334.1"/>
    <property type="molecule type" value="Genomic_DNA"/>
</dbReference>
<feature type="domain" description="Amino acid transporter transmembrane" evidence="6">
    <location>
        <begin position="55"/>
        <end position="448"/>
    </location>
</feature>
<dbReference type="InterPro" id="IPR013057">
    <property type="entry name" value="AA_transpt_TM"/>
</dbReference>
<dbReference type="PANTHER" id="PTHR22950:SF349">
    <property type="entry name" value="AMINO ACID TRANSPORTER TRANSMEMBRANE DOMAIN-CONTAINING PROTEIN"/>
    <property type="match status" value="1"/>
</dbReference>
<evidence type="ECO:0000256" key="3">
    <source>
        <dbReference type="ARBA" id="ARBA00022989"/>
    </source>
</evidence>
<feature type="transmembrane region" description="Helical" evidence="5">
    <location>
        <begin position="190"/>
        <end position="210"/>
    </location>
</feature>
<feature type="transmembrane region" description="Helical" evidence="5">
    <location>
        <begin position="133"/>
        <end position="154"/>
    </location>
</feature>
<dbReference type="HOGENOM" id="CLU_009646_6_0_1"/>
<evidence type="ECO:0000256" key="1">
    <source>
        <dbReference type="ARBA" id="ARBA00004141"/>
    </source>
</evidence>
<feature type="transmembrane region" description="Helical" evidence="5">
    <location>
        <begin position="57"/>
        <end position="76"/>
    </location>
</feature>
<feature type="transmembrane region" description="Helical" evidence="5">
    <location>
        <begin position="371"/>
        <end position="388"/>
    </location>
</feature>
<keyword evidence="2 5" id="KW-0812">Transmembrane</keyword>
<comment type="subcellular location">
    <subcellularLocation>
        <location evidence="1">Membrane</location>
        <topology evidence="1">Multi-pass membrane protein</topology>
    </subcellularLocation>
</comment>
<gene>
    <name evidence="7" type="primary">AlNc14C3G441</name>
    <name evidence="7" type="ORF">ALNC14_004770</name>
</gene>
<feature type="transmembrane region" description="Helical" evidence="5">
    <location>
        <begin position="222"/>
        <end position="242"/>
    </location>
</feature>
<keyword evidence="4 5" id="KW-0472">Membrane</keyword>
<feature type="transmembrane region" description="Helical" evidence="5">
    <location>
        <begin position="82"/>
        <end position="103"/>
    </location>
</feature>
<name>F0VZW3_9STRA</name>
<dbReference type="PANTHER" id="PTHR22950">
    <property type="entry name" value="AMINO ACID TRANSPORTER"/>
    <property type="match status" value="1"/>
</dbReference>
<protein>
    <submittedName>
        <fullName evidence="7">Amino Acid/Auxin Permease (AAAP) Family putative</fullName>
    </submittedName>
</protein>
<sequence>MSKDIGEIKSVQENEEQNAVLHDILEKDLDIKADDEESGMLHSHTADHSSASDEKTFLNTLIAFLGSGVLGIPYVFKETGILLGLCTLIMVASINTFCMLLIVKCKYELRSRGKEVDLYSDIGYAVMGKAGAYVVNIAIIFSQTGFCVSYLIFISSNVHAYLNVPREAAVAICLPLLVVFSLVRHLKQLAYAALLADIMNLTGLAVVYSVDFEFMAQNNSRIEFFGVISSLPFFFGVASYCFEGVGMVLPLENSMRNKQNFSTILISTMIIITTIYATFGICGYLAFGEATKDVLTLNMENGGDKLSILTIVVNVCLCVGLFFTYPLMLVPVFEIMQSWIKSPDSEEPNKTSYDQNSESLTLNRTSQSQTACLRSSTVLLTGLIAAGVPDFGPFISFIGATCCSLLAYVLPTFFYLHIFYGEKNENKPWYRDFYRIGLLLIGGLGLASMCHGIAITFI</sequence>
<evidence type="ECO:0000256" key="5">
    <source>
        <dbReference type="SAM" id="Phobius"/>
    </source>
</evidence>
<dbReference type="Pfam" id="PF01490">
    <property type="entry name" value="Aa_trans"/>
    <property type="match status" value="1"/>
</dbReference>
<keyword evidence="3 5" id="KW-1133">Transmembrane helix</keyword>
<evidence type="ECO:0000259" key="6">
    <source>
        <dbReference type="Pfam" id="PF01490"/>
    </source>
</evidence>
<feature type="transmembrane region" description="Helical" evidence="5">
    <location>
        <begin position="394"/>
        <end position="416"/>
    </location>
</feature>
<dbReference type="AlphaFoldDB" id="F0VZW3"/>
<organism evidence="7">
    <name type="scientific">Albugo laibachii Nc14</name>
    <dbReference type="NCBI Taxonomy" id="890382"/>
    <lineage>
        <taxon>Eukaryota</taxon>
        <taxon>Sar</taxon>
        <taxon>Stramenopiles</taxon>
        <taxon>Oomycota</taxon>
        <taxon>Peronosporomycetes</taxon>
        <taxon>Albuginales</taxon>
        <taxon>Albuginaceae</taxon>
        <taxon>Albugo</taxon>
    </lineage>
</organism>
<evidence type="ECO:0000256" key="2">
    <source>
        <dbReference type="ARBA" id="ARBA00022692"/>
    </source>
</evidence>
<proteinExistence type="predicted"/>
<dbReference type="GO" id="GO:0015179">
    <property type="term" value="F:L-amino acid transmembrane transporter activity"/>
    <property type="evidence" value="ECO:0007669"/>
    <property type="project" value="TreeGrafter"/>
</dbReference>
<reference evidence="7" key="1">
    <citation type="journal article" date="2011" name="PLoS Biol.">
        <title>Gene gain and loss during evolution of obligate parasitism in the white rust pathogen of Arabidopsis thaliana.</title>
        <authorList>
            <person name="Kemen E."/>
            <person name="Gardiner A."/>
            <person name="Schultz-Larsen T."/>
            <person name="Kemen A.C."/>
            <person name="Balmuth A.L."/>
            <person name="Robert-Seilaniantz A."/>
            <person name="Bailey K."/>
            <person name="Holub E."/>
            <person name="Studholme D.J."/>
            <person name="Maclean D."/>
            <person name="Jones J.D."/>
        </authorList>
    </citation>
    <scope>NUCLEOTIDE SEQUENCE</scope>
</reference>
<feature type="transmembrane region" description="Helical" evidence="5">
    <location>
        <begin position="436"/>
        <end position="457"/>
    </location>
</feature>
<accession>F0VZW3</accession>
<reference evidence="7" key="2">
    <citation type="submission" date="2011-02" db="EMBL/GenBank/DDBJ databases">
        <authorList>
            <person name="MacLean D."/>
        </authorList>
    </citation>
    <scope>NUCLEOTIDE SEQUENCE</scope>
</reference>
<evidence type="ECO:0000313" key="7">
    <source>
        <dbReference type="EMBL" id="CCA14334.1"/>
    </source>
</evidence>
<feature type="transmembrane region" description="Helical" evidence="5">
    <location>
        <begin position="307"/>
        <end position="333"/>
    </location>
</feature>